<comment type="caution">
    <text evidence="6">The sequence shown here is derived from an EMBL/GenBank/DDBJ whole genome shotgun (WGS) entry which is preliminary data.</text>
</comment>
<dbReference type="Pfam" id="PF00175">
    <property type="entry name" value="NAD_binding_1"/>
    <property type="match status" value="1"/>
</dbReference>
<dbReference type="Pfam" id="PF00111">
    <property type="entry name" value="Fer2"/>
    <property type="match status" value="1"/>
</dbReference>
<dbReference type="InterPro" id="IPR012675">
    <property type="entry name" value="Beta-grasp_dom_sf"/>
</dbReference>
<dbReference type="PROSITE" id="PS51384">
    <property type="entry name" value="FAD_FR"/>
    <property type="match status" value="1"/>
</dbReference>
<accession>A0A2I0CPD5</accession>
<dbReference type="PRINTS" id="PR00410">
    <property type="entry name" value="PHEHYDRXLASE"/>
</dbReference>
<dbReference type="SUPFAM" id="SSF54292">
    <property type="entry name" value="2Fe-2S ferredoxin-like"/>
    <property type="match status" value="1"/>
</dbReference>
<evidence type="ECO:0000259" key="5">
    <source>
        <dbReference type="PROSITE" id="PS51384"/>
    </source>
</evidence>
<gene>
    <name evidence="6" type="ORF">CW360_10455</name>
</gene>
<keyword evidence="1" id="KW-0560">Oxidoreductase</keyword>
<feature type="domain" description="2Fe-2S ferredoxin-type" evidence="4">
    <location>
        <begin position="2"/>
        <end position="84"/>
    </location>
</feature>
<dbReference type="InterPro" id="IPR017927">
    <property type="entry name" value="FAD-bd_FR_type"/>
</dbReference>
<protein>
    <submittedName>
        <fullName evidence="6">CDP-6-deoxy-delta-3,4-glucoseen reductase</fullName>
    </submittedName>
</protein>
<dbReference type="GO" id="GO:0051536">
    <property type="term" value="F:iron-sulfur cluster binding"/>
    <property type="evidence" value="ECO:0007669"/>
    <property type="project" value="InterPro"/>
</dbReference>
<keyword evidence="2" id="KW-0455">Luminescence</keyword>
<name>A0A2I0CPD5_9PSED</name>
<dbReference type="AlphaFoldDB" id="A0A2I0CPD5"/>
<dbReference type="InterPro" id="IPR039261">
    <property type="entry name" value="FNR_nucleotide-bd"/>
</dbReference>
<dbReference type="InterPro" id="IPR036010">
    <property type="entry name" value="2Fe-2S_ferredoxin-like_sf"/>
</dbReference>
<organism evidence="6 7">
    <name type="scientific">Pseudomonas fluvialis</name>
    <dbReference type="NCBI Taxonomy" id="1793966"/>
    <lineage>
        <taxon>Bacteria</taxon>
        <taxon>Pseudomonadati</taxon>
        <taxon>Pseudomonadota</taxon>
        <taxon>Gammaproteobacteria</taxon>
        <taxon>Pseudomonadales</taxon>
        <taxon>Pseudomonadaceae</taxon>
        <taxon>Pseudomonas</taxon>
    </lineage>
</organism>
<dbReference type="Gene3D" id="3.10.20.30">
    <property type="match status" value="1"/>
</dbReference>
<dbReference type="Proteomes" id="UP000242861">
    <property type="component" value="Unassembled WGS sequence"/>
</dbReference>
<feature type="domain" description="FAD-binding FR-type" evidence="5">
    <location>
        <begin position="91"/>
        <end position="189"/>
    </location>
</feature>
<reference evidence="7" key="1">
    <citation type="submission" date="2017-12" db="EMBL/GenBank/DDBJ databases">
        <authorList>
            <person name="Yu X.-Y."/>
        </authorList>
    </citation>
    <scope>NUCLEOTIDE SEQUENCE [LARGE SCALE GENOMIC DNA]</scope>
    <source>
        <strain evidence="7">ZYSR67-Z</strain>
    </source>
</reference>
<dbReference type="RefSeq" id="WP_101193664.1">
    <property type="nucleotide sequence ID" value="NZ_JAYRKZ010000025.1"/>
</dbReference>
<dbReference type="PANTHER" id="PTHR47354:SF7">
    <property type="entry name" value="NAD(P)H-FLAVIN REDUCTASE"/>
    <property type="match status" value="1"/>
</dbReference>
<dbReference type="GO" id="GO:0008218">
    <property type="term" value="P:bioluminescence"/>
    <property type="evidence" value="ECO:0007669"/>
    <property type="project" value="UniProtKB-KW"/>
</dbReference>
<evidence type="ECO:0000256" key="2">
    <source>
        <dbReference type="ARBA" id="ARBA00023223"/>
    </source>
</evidence>
<dbReference type="EMBL" id="PIYS01000018">
    <property type="protein sequence ID" value="PKF70933.1"/>
    <property type="molecule type" value="Genomic_DNA"/>
</dbReference>
<dbReference type="InterPro" id="IPR001433">
    <property type="entry name" value="OxRdtase_FAD/NAD-bd"/>
</dbReference>
<dbReference type="Gene3D" id="2.40.30.10">
    <property type="entry name" value="Translation factors"/>
    <property type="match status" value="1"/>
</dbReference>
<evidence type="ECO:0000313" key="6">
    <source>
        <dbReference type="EMBL" id="PKF70933.1"/>
    </source>
</evidence>
<evidence type="ECO:0000256" key="1">
    <source>
        <dbReference type="ARBA" id="ARBA00023002"/>
    </source>
</evidence>
<dbReference type="InterPro" id="IPR001041">
    <property type="entry name" value="2Fe-2S_ferredoxin-type"/>
</dbReference>
<dbReference type="InterPro" id="IPR050415">
    <property type="entry name" value="MRET"/>
</dbReference>
<dbReference type="InterPro" id="IPR017938">
    <property type="entry name" value="Riboflavin_synthase-like_b-brl"/>
</dbReference>
<dbReference type="CDD" id="cd06189">
    <property type="entry name" value="flavin_oxioreductase"/>
    <property type="match status" value="1"/>
</dbReference>
<dbReference type="Gene3D" id="3.40.50.80">
    <property type="entry name" value="Nucleotide-binding domain of ferredoxin-NADP reductase (FNR) module"/>
    <property type="match status" value="1"/>
</dbReference>
<comment type="similarity">
    <text evidence="3">Belongs to the Fre/LuxG FAD/NAD(P) flavoprotein oxidoreductase family.</text>
</comment>
<dbReference type="SUPFAM" id="SSF63380">
    <property type="entry name" value="Riboflavin synthase domain-like"/>
    <property type="match status" value="1"/>
</dbReference>
<dbReference type="SUPFAM" id="SSF52343">
    <property type="entry name" value="Ferredoxin reductase-like, C-terminal NADP-linked domain"/>
    <property type="match status" value="1"/>
</dbReference>
<evidence type="ECO:0000313" key="7">
    <source>
        <dbReference type="Proteomes" id="UP000242861"/>
    </source>
</evidence>
<dbReference type="PROSITE" id="PS51085">
    <property type="entry name" value="2FE2S_FER_2"/>
    <property type="match status" value="1"/>
</dbReference>
<dbReference type="CDD" id="cd00207">
    <property type="entry name" value="fer2"/>
    <property type="match status" value="1"/>
</dbReference>
<dbReference type="GO" id="GO:0016491">
    <property type="term" value="F:oxidoreductase activity"/>
    <property type="evidence" value="ECO:0007669"/>
    <property type="project" value="UniProtKB-KW"/>
</dbReference>
<proteinExistence type="inferred from homology"/>
<dbReference type="PANTHER" id="PTHR47354">
    <property type="entry name" value="NADH OXIDOREDUCTASE HCR"/>
    <property type="match status" value="1"/>
</dbReference>
<evidence type="ECO:0000256" key="3">
    <source>
        <dbReference type="ARBA" id="ARBA00038177"/>
    </source>
</evidence>
<evidence type="ECO:0000259" key="4">
    <source>
        <dbReference type="PROSITE" id="PS51085"/>
    </source>
</evidence>
<sequence>MLKVTLQPSGLVLQVEQGERILDAARRQGVECPQSCRNGNCRICAALLVNGRIRQAGQSLEQGEVFSCLAVPEEDCVLHWEGVLAPGELPVRRLACQVLGCEPLGGDVYRVQLRAPAGKPLRYHAGQYLLVERADGDMAAFSIASAPHQGRELELHILVREESTRQLLAQLQQQGTVSVQLPMGSVQLREPAPAGLLLIAAGTGLAQMHSLVAHSLAQGWTQPIHLYWGVRQATDFYALPALAAWQASGQVRVHQVVSDDPAWAGRQGLLHEAVCADFADFRGLQVYASGSPGMVYATLDALLAAGMQREQMQADVFDYAPRD</sequence>